<keyword evidence="1" id="KW-1188">Viral release from host cell</keyword>
<name>A0A7K3LGJ2_9MYCO</name>
<evidence type="ECO:0000256" key="1">
    <source>
        <dbReference type="ARBA" id="ARBA00022612"/>
    </source>
</evidence>
<protein>
    <recommendedName>
        <fullName evidence="2">Terminase large subunit gp17-like C-terminal domain-containing protein</fullName>
    </recommendedName>
</protein>
<dbReference type="AlphaFoldDB" id="A0A7K3LGJ2"/>
<feature type="domain" description="Terminase large subunit gp17-like C-terminal" evidence="2">
    <location>
        <begin position="322"/>
        <end position="437"/>
    </location>
</feature>
<dbReference type="InterPro" id="IPR027417">
    <property type="entry name" value="P-loop_NTPase"/>
</dbReference>
<dbReference type="Gene3D" id="3.40.50.300">
    <property type="entry name" value="P-loop containing nucleotide triphosphate hydrolases"/>
    <property type="match status" value="1"/>
</dbReference>
<dbReference type="InterPro" id="IPR035421">
    <property type="entry name" value="Terminase_6C"/>
</dbReference>
<organism evidence="3 4">
    <name type="scientific">Mycolicibacter kumamotonensis</name>
    <dbReference type="NCBI Taxonomy" id="354243"/>
    <lineage>
        <taxon>Bacteria</taxon>
        <taxon>Bacillati</taxon>
        <taxon>Actinomycetota</taxon>
        <taxon>Actinomycetes</taxon>
        <taxon>Mycobacteriales</taxon>
        <taxon>Mycobacteriaceae</taxon>
        <taxon>Mycolicibacter</taxon>
    </lineage>
</organism>
<dbReference type="Proteomes" id="UP000466523">
    <property type="component" value="Unassembled WGS sequence"/>
</dbReference>
<evidence type="ECO:0000313" key="4">
    <source>
        <dbReference type="Proteomes" id="UP000466523"/>
    </source>
</evidence>
<accession>A0A7K3LGJ2</accession>
<dbReference type="Pfam" id="PF03237">
    <property type="entry name" value="Terminase_6N"/>
    <property type="match status" value="1"/>
</dbReference>
<reference evidence="3 4" key="1">
    <citation type="submission" date="2020-01" db="EMBL/GenBank/DDBJ databases">
        <authorList>
            <person name="Sanchez-Estrada R."/>
            <person name="Gonzalez-Y-Merchand J.A."/>
            <person name="Rivera-Gutierrez S."/>
        </authorList>
    </citation>
    <scope>NUCLEOTIDE SEQUENCE [LARGE SCALE GENOMIC DNA]</scope>
    <source>
        <strain evidence="3 4">CST 7247</strain>
    </source>
</reference>
<dbReference type="EMBL" id="JAACYR010000095">
    <property type="protein sequence ID" value="NDJ91452.1"/>
    <property type="molecule type" value="Genomic_DNA"/>
</dbReference>
<gene>
    <name evidence="3" type="ORF">GWR20_20270</name>
</gene>
<evidence type="ECO:0000259" key="2">
    <source>
        <dbReference type="Pfam" id="PF17289"/>
    </source>
</evidence>
<proteinExistence type="predicted"/>
<comment type="caution">
    <text evidence="3">The sequence shown here is derived from an EMBL/GenBank/DDBJ whole genome shotgun (WGS) entry which is preliminary data.</text>
</comment>
<sequence>MARRKARTAGSGPLLPAVRLLAAARGAGAVARRRRPASPATLAVRLDPKFRITPAIAVLDQIAVRSVTQPDQRDICTTSPRTGKSRLLAIWTPVWALMRDQGMSIMVISYSDELAQAHSREIRRIVNEHSEFLGYSIAADKSSVGRWAVEGHNGGVLAGGIQSGATGFGADLLIIDDPIKDAAEADSAAHRRRVLGEYRSSLATRVHPGGSTLLVQTRWHPKDIAGELLDSEPDVWGYTNIPAVAAAGVPDALGREPGVAMTSALGFTAEHYAAARRTSGERAWWALYMGQPAAPSGGLVKQSWLNDWRMAAAPPRPQRIVIGVDPSDSGRGDACGIVAASMSQGVVALFADVSEPLTSEQWARRAVDLAVEVGADEIAVECYTAGTTYVAVLKNALSRARVDRHITITPWRGKGGDVARSAKLLQALECGTCRIAGHLPDFEQQAITWQEGQHQPDSLAAAVIAHDRLIDTAGMTVDFGVPMGNPVSLAAYIGRRIG</sequence>
<evidence type="ECO:0000313" key="3">
    <source>
        <dbReference type="EMBL" id="NDJ91452.1"/>
    </source>
</evidence>
<dbReference type="Pfam" id="PF17289">
    <property type="entry name" value="Terminase_6C"/>
    <property type="match status" value="1"/>
</dbReference>